<keyword evidence="3" id="KW-1185">Reference proteome</keyword>
<feature type="transmembrane region" description="Helical" evidence="1">
    <location>
        <begin position="273"/>
        <end position="299"/>
    </location>
</feature>
<gene>
    <name evidence="2" type="ORF">R5R33_15665</name>
</gene>
<proteinExistence type="predicted"/>
<dbReference type="Pfam" id="PF13795">
    <property type="entry name" value="HupE_UreJ_2"/>
    <property type="match status" value="1"/>
</dbReference>
<dbReference type="EMBL" id="CP137555">
    <property type="protein sequence ID" value="WOX05163.1"/>
    <property type="molecule type" value="Genomic_DNA"/>
</dbReference>
<name>A0AAU0MYI7_9GAMM</name>
<accession>A0AAU0MYI7</accession>
<feature type="transmembrane region" description="Helical" evidence="1">
    <location>
        <begin position="320"/>
        <end position="337"/>
    </location>
</feature>
<feature type="transmembrane region" description="Helical" evidence="1">
    <location>
        <begin position="181"/>
        <end position="205"/>
    </location>
</feature>
<feature type="transmembrane region" description="Helical" evidence="1">
    <location>
        <begin position="150"/>
        <end position="174"/>
    </location>
</feature>
<dbReference type="InterPro" id="IPR032809">
    <property type="entry name" value="Put_HupE_UreJ"/>
</dbReference>
<evidence type="ECO:0000256" key="1">
    <source>
        <dbReference type="SAM" id="Phobius"/>
    </source>
</evidence>
<sequence length="345" mass="37166">MTLKLVRTLMLIMVFAGSVFVSDVFAHELRPAYLQITQVSAEEFNVLWRVPARGQMKLSLDVQFEGAVSQLDSAVGRLANGMYTQSWHIGSPRGLSDTTVVVKGLEQTMTDVLLRTEWLDGTEQVGRLVPENPRYTFAADASADGWLQTYFVLGVEHILLGIDHLLFVLVLLLLVSGWRSLAITISAFTLAHSVTLALSVLGVIAVPQAPVEAVIALSIVFVASEILLKRRGKSTLAVRRPWLVALGFGLLHGLGFAGALADIGVPQQAIAGSLLAFNLGVEAGQLLFIAAVAVLALLVRKLLENGGLPLARMAQFRATTTLMLVYAIGGTASWWLIDRTVALVS</sequence>
<keyword evidence="1" id="KW-1133">Transmembrane helix</keyword>
<dbReference type="AlphaFoldDB" id="A0AAU0MYI7"/>
<keyword evidence="1" id="KW-0812">Transmembrane</keyword>
<evidence type="ECO:0000313" key="2">
    <source>
        <dbReference type="EMBL" id="WOX05163.1"/>
    </source>
</evidence>
<keyword evidence="1" id="KW-0472">Membrane</keyword>
<dbReference type="KEGG" id="mpaf:R5R33_15665"/>
<feature type="transmembrane region" description="Helical" evidence="1">
    <location>
        <begin position="211"/>
        <end position="228"/>
    </location>
</feature>
<organism evidence="2 3">
    <name type="scientific">Microbulbifer pacificus</name>
    <dbReference type="NCBI Taxonomy" id="407164"/>
    <lineage>
        <taxon>Bacteria</taxon>
        <taxon>Pseudomonadati</taxon>
        <taxon>Pseudomonadota</taxon>
        <taxon>Gammaproteobacteria</taxon>
        <taxon>Cellvibrionales</taxon>
        <taxon>Microbulbiferaceae</taxon>
        <taxon>Microbulbifer</taxon>
    </lineage>
</organism>
<protein>
    <submittedName>
        <fullName evidence="2">HupE/UreJ family protein</fullName>
    </submittedName>
</protein>
<evidence type="ECO:0000313" key="3">
    <source>
        <dbReference type="Proteomes" id="UP001302477"/>
    </source>
</evidence>
<reference evidence="2 3" key="1">
    <citation type="submission" date="2023-10" db="EMBL/GenBank/DDBJ databases">
        <title>Description of Microbulbifer bruguierae sp. nov., isolated from the sediments of mangrove plant Bruguiera sexangula and comparative genomic analyses of the genus Microbulbifer.</title>
        <authorList>
            <person name="Long M."/>
        </authorList>
    </citation>
    <scope>NUCLEOTIDE SEQUENCE [LARGE SCALE GENOMIC DNA]</scope>
    <source>
        <strain evidence="2 3">SPO729</strain>
    </source>
</reference>
<dbReference type="RefSeq" id="WP_318953637.1">
    <property type="nucleotide sequence ID" value="NZ_CP137555.1"/>
</dbReference>
<dbReference type="Proteomes" id="UP001302477">
    <property type="component" value="Chromosome"/>
</dbReference>
<feature type="transmembrane region" description="Helical" evidence="1">
    <location>
        <begin position="240"/>
        <end position="261"/>
    </location>
</feature>